<feature type="transmembrane region" description="Helical" evidence="1">
    <location>
        <begin position="87"/>
        <end position="105"/>
    </location>
</feature>
<proteinExistence type="predicted"/>
<sequence length="143" mass="14705">MTSTAPTTAAPATWKATLTATGIAVAGGLIINSLIAAAALGLGASDEFQQLTLPVYGPLTVIGAVIAAVAWRVIVGRSRNARRILRILVPVVLLVSLIPDFLLLASKSQPGTTTTGVIALILMHFGVAAVAVPAFQRLMPPRT</sequence>
<keyword evidence="1" id="KW-0812">Transmembrane</keyword>
<dbReference type="Proteomes" id="UP001595867">
    <property type="component" value="Unassembled WGS sequence"/>
</dbReference>
<gene>
    <name evidence="2" type="ORF">ACFO0C_16610</name>
</gene>
<name>A0ABV8IRI7_9ACTN</name>
<comment type="caution">
    <text evidence="2">The sequence shown here is derived from an EMBL/GenBank/DDBJ whole genome shotgun (WGS) entry which is preliminary data.</text>
</comment>
<dbReference type="Pfam" id="PF19545">
    <property type="entry name" value="DUF6069"/>
    <property type="match status" value="1"/>
</dbReference>
<feature type="transmembrane region" description="Helical" evidence="1">
    <location>
        <begin position="55"/>
        <end position="75"/>
    </location>
</feature>
<reference evidence="3" key="1">
    <citation type="journal article" date="2019" name="Int. J. Syst. Evol. Microbiol.">
        <title>The Global Catalogue of Microorganisms (GCM) 10K type strain sequencing project: providing services to taxonomists for standard genome sequencing and annotation.</title>
        <authorList>
            <consortium name="The Broad Institute Genomics Platform"/>
            <consortium name="The Broad Institute Genome Sequencing Center for Infectious Disease"/>
            <person name="Wu L."/>
            <person name="Ma J."/>
        </authorList>
    </citation>
    <scope>NUCLEOTIDE SEQUENCE [LARGE SCALE GENOMIC DNA]</scope>
    <source>
        <strain evidence="3">TBRC 5832</strain>
    </source>
</reference>
<evidence type="ECO:0000313" key="3">
    <source>
        <dbReference type="Proteomes" id="UP001595867"/>
    </source>
</evidence>
<dbReference type="InterPro" id="IPR045713">
    <property type="entry name" value="DUF6069"/>
</dbReference>
<accession>A0ABV8IRI7</accession>
<dbReference type="RefSeq" id="WP_378067524.1">
    <property type="nucleotide sequence ID" value="NZ_JBHSBL010000015.1"/>
</dbReference>
<feature type="transmembrane region" description="Helical" evidence="1">
    <location>
        <begin position="21"/>
        <end position="43"/>
    </location>
</feature>
<evidence type="ECO:0000313" key="2">
    <source>
        <dbReference type="EMBL" id="MFC4066559.1"/>
    </source>
</evidence>
<evidence type="ECO:0000256" key="1">
    <source>
        <dbReference type="SAM" id="Phobius"/>
    </source>
</evidence>
<keyword evidence="1" id="KW-1133">Transmembrane helix</keyword>
<protein>
    <submittedName>
        <fullName evidence="2">DUF6069 family protein</fullName>
    </submittedName>
</protein>
<keyword evidence="1" id="KW-0472">Membrane</keyword>
<organism evidence="2 3">
    <name type="scientific">Actinoplanes subglobosus</name>
    <dbReference type="NCBI Taxonomy" id="1547892"/>
    <lineage>
        <taxon>Bacteria</taxon>
        <taxon>Bacillati</taxon>
        <taxon>Actinomycetota</taxon>
        <taxon>Actinomycetes</taxon>
        <taxon>Micromonosporales</taxon>
        <taxon>Micromonosporaceae</taxon>
        <taxon>Actinoplanes</taxon>
    </lineage>
</organism>
<keyword evidence="3" id="KW-1185">Reference proteome</keyword>
<dbReference type="EMBL" id="JBHSBL010000015">
    <property type="protein sequence ID" value="MFC4066559.1"/>
    <property type="molecule type" value="Genomic_DNA"/>
</dbReference>
<feature type="transmembrane region" description="Helical" evidence="1">
    <location>
        <begin position="117"/>
        <end position="135"/>
    </location>
</feature>